<dbReference type="InterPro" id="IPR004846">
    <property type="entry name" value="T2SS/T3SS_dom"/>
</dbReference>
<dbReference type="InterPro" id="IPR051808">
    <property type="entry name" value="Type_IV_pilus_biogenesis"/>
</dbReference>
<dbReference type="PANTHER" id="PTHR30604:SF1">
    <property type="entry name" value="DNA UTILIZATION PROTEIN HOFQ"/>
    <property type="match status" value="1"/>
</dbReference>
<keyword evidence="1" id="KW-0802">TPR repeat</keyword>
<gene>
    <name evidence="6" type="ORF">Enr10x_47750</name>
</gene>
<evidence type="ECO:0000313" key="6">
    <source>
        <dbReference type="EMBL" id="QDT29421.1"/>
    </source>
</evidence>
<feature type="coiled-coil region" evidence="3">
    <location>
        <begin position="890"/>
        <end position="938"/>
    </location>
</feature>
<keyword evidence="7" id="KW-1185">Reference proteome</keyword>
<organism evidence="6 7">
    <name type="scientific">Gimesia panareensis</name>
    <dbReference type="NCBI Taxonomy" id="2527978"/>
    <lineage>
        <taxon>Bacteria</taxon>
        <taxon>Pseudomonadati</taxon>
        <taxon>Planctomycetota</taxon>
        <taxon>Planctomycetia</taxon>
        <taxon>Planctomycetales</taxon>
        <taxon>Planctomycetaceae</taxon>
        <taxon>Gimesia</taxon>
    </lineage>
</organism>
<evidence type="ECO:0000256" key="3">
    <source>
        <dbReference type="SAM" id="Coils"/>
    </source>
</evidence>
<feature type="region of interest" description="Disordered" evidence="4">
    <location>
        <begin position="1535"/>
        <end position="1559"/>
    </location>
</feature>
<dbReference type="SMART" id="SM00028">
    <property type="entry name" value="TPR"/>
    <property type="match status" value="7"/>
</dbReference>
<dbReference type="EMBL" id="CP037421">
    <property type="protein sequence ID" value="QDT29421.1"/>
    <property type="molecule type" value="Genomic_DNA"/>
</dbReference>
<feature type="region of interest" description="Disordered" evidence="4">
    <location>
        <begin position="330"/>
        <end position="349"/>
    </location>
</feature>
<keyword evidence="3" id="KW-0175">Coiled coil</keyword>
<dbReference type="Pfam" id="PF00263">
    <property type="entry name" value="Secretin"/>
    <property type="match status" value="1"/>
</dbReference>
<dbReference type="InterPro" id="IPR019734">
    <property type="entry name" value="TPR_rpt"/>
</dbReference>
<evidence type="ECO:0000259" key="5">
    <source>
        <dbReference type="Pfam" id="PF00263"/>
    </source>
</evidence>
<dbReference type="PANTHER" id="PTHR30604">
    <property type="entry name" value="PROTEIN TRANSPORT PROTEIN HOFQ"/>
    <property type="match status" value="1"/>
</dbReference>
<feature type="compositionally biased region" description="Low complexity" evidence="4">
    <location>
        <begin position="1334"/>
        <end position="1352"/>
    </location>
</feature>
<dbReference type="Proteomes" id="UP000315647">
    <property type="component" value="Chromosome"/>
</dbReference>
<sequence>MMTPQKNHNQSWCSGLKEGPTLGKAFGVLACTTLIAASMWLANLGNTTRKVAADVESNGQSISGRQQRSARYYLSLGTQYYERGQFAEAVEALEKASVSPGRLSQAEFRKMNEYLGRARSRAAAPRQRQVVRAQSPAADSGFSAGYTNAEGKSLEEKKQLARQLLQSAREDIKLNEFAKARRKAGQAASLRLEYGPFDQRPEQILAEIARAEQRQQKSSPIQQAGGFTQNNSGVMQVAAVEESAEGNPFGNSSGNPFDGTQTRKLTEKEQAVVLLKQARQSLKSGNYDDARTLALQAQDYDVAYQLFEDRPQHILAEIERKTGAKIFAGQSKPSMPVAQSGPASSSKDQAARLLKQARTELKSGNLDSARELAQQASQLDVAYRLFDDRPELVLDEIKRAQSVGSLAANTGSRPQMASGNTAAGGSKAQATDLLRLARLDIKKRDFESARQKVAQVQQMKVSYDLFDDRPELVLAAIDRISDEAATISGMKGLQQNQDAVRPRVNRLMEQAKLALQQGNKDEALMLASSAHKLAQTLDLKFTPDAESPEDFIRRVGTASDTRLNPGNTSNDAKSNAEYARRLLASAREDLSKGRVQEARQKAEAAQEVDTAYSLFEDRPEQLLADIRKMAGQPGGLSQEEMYAAETERKKQFSQKLVAQARTDLKAGRFESARVNAQEALKVGSEFKPGEDSPQAILRDLESNMGSQTAQVASQKKNEASEIAVIHPGASALELYNLGMQRLAEGDRGAAYQAFLAAYQSGEKLDTHRAQQLQDAVRELAPSRADRIRLVKNQTATDTPGAASEQPSTIDLVEQKQAIEFSRLRSEVLNAIFKAERLRESAPTEALGVIDQAMSKVENSSLNKKSTQALIGSLQRTRTSIDSFRKQVAPLEELKKQNEEVEDYINRRIKNKIRVEQELADLVEKFNELVDQRRYAEAEVVAKQAKDLDPQNPVTVTMELKAKFLRRDASNNAMRDRKEQNTWDQLNDVEEALADAYTPDIKFGRDAKEWAELTKRREKYHAKNHNQKTEREIQIEESLDRPVNLSFEAEPLSNVMNKIQGLTGINIFLDSLGLEEEGVTTDAPVTINVNGIKLRSALNLLLEPLNLSYTIDNEVLKITSRIRQQGTLRTETYPVADLVVPIPNFAANGSMASNPYSQMGAVSYNSGIGGNQSTPGNFQVADPLAGGVPGANPWAGNAPTAKVAGGGSNIDFDSLTELIVSTVEPDSWEEIGGAGSVRPFETTLSLVIRQTQKVHDEIANLLEQLRRLQDLQVTIEVRFVTVSDRFFERIGVDFDFNVADTLGGPTVDNSGNPLPAFGQVNLLNSTNQNGGGGNNNNNNQGQQGQQGQNTSSGQTGGQGVAPFSNPPTRTLINTNNFPKKGTVIGMSAPDSFTPDLDVQFRQGSFEIGVPEFGSFNANAGVNVGLAILSDIEAFFFINAAQADERSNLMFAPKVTLFNGQVAFVTSNVSRPFVISLVPTVGNFSVGFTPVIANIPEGVSLTVSAVISADRRYVRLSVNPNFTNVTDVFTFSFQGGAGGGQQGQQGGQLGQQGGGQLGQQGGGNFGNGVGAGLGGIGGIGGGGGNTGGGGFGQTGQQGQQGQQGQNGGGGLGTTTIQQPVVEQVTVTTTVSVPDGGTVLLGGVKRLREGRSMAGVPILNKLPYVSRLFKNTGVGRETESLMMMVTPRIIIQEEEEEALLGY</sequence>
<protein>
    <submittedName>
        <fullName evidence="6">Outer membrane porin HofQ</fullName>
    </submittedName>
</protein>
<dbReference type="SUPFAM" id="SSF48452">
    <property type="entry name" value="TPR-like"/>
    <property type="match status" value="1"/>
</dbReference>
<feature type="domain" description="Type II/III secretion system secretin-like" evidence="5">
    <location>
        <begin position="1604"/>
        <end position="1687"/>
    </location>
</feature>
<dbReference type="PROSITE" id="PS50005">
    <property type="entry name" value="TPR"/>
    <property type="match status" value="1"/>
</dbReference>
<evidence type="ECO:0000313" key="7">
    <source>
        <dbReference type="Proteomes" id="UP000315647"/>
    </source>
</evidence>
<dbReference type="GO" id="GO:0009306">
    <property type="term" value="P:protein secretion"/>
    <property type="evidence" value="ECO:0007669"/>
    <property type="project" value="InterPro"/>
</dbReference>
<feature type="compositionally biased region" description="Low complexity" evidence="4">
    <location>
        <begin position="121"/>
        <end position="138"/>
    </location>
</feature>
<name>A0A517QCT5_9PLAN</name>
<feature type="region of interest" description="Disordered" evidence="4">
    <location>
        <begin position="1305"/>
        <end position="1375"/>
    </location>
</feature>
<feature type="compositionally biased region" description="Gly residues" evidence="4">
    <location>
        <begin position="1582"/>
        <end position="1593"/>
    </location>
</feature>
<feature type="region of interest" description="Disordered" evidence="4">
    <location>
        <begin position="1582"/>
        <end position="1611"/>
    </location>
</feature>
<reference evidence="6 7" key="1">
    <citation type="submission" date="2019-03" db="EMBL/GenBank/DDBJ databases">
        <title>Deep-cultivation of Planctomycetes and their phenomic and genomic characterization uncovers novel biology.</title>
        <authorList>
            <person name="Wiegand S."/>
            <person name="Jogler M."/>
            <person name="Boedeker C."/>
            <person name="Pinto D."/>
            <person name="Vollmers J."/>
            <person name="Rivas-Marin E."/>
            <person name="Kohn T."/>
            <person name="Peeters S.H."/>
            <person name="Heuer A."/>
            <person name="Rast P."/>
            <person name="Oberbeckmann S."/>
            <person name="Bunk B."/>
            <person name="Jeske O."/>
            <person name="Meyerdierks A."/>
            <person name="Storesund J.E."/>
            <person name="Kallscheuer N."/>
            <person name="Luecker S."/>
            <person name="Lage O.M."/>
            <person name="Pohl T."/>
            <person name="Merkel B.J."/>
            <person name="Hornburger P."/>
            <person name="Mueller R.-W."/>
            <person name="Bruemmer F."/>
            <person name="Labrenz M."/>
            <person name="Spormann A.M."/>
            <person name="Op den Camp H."/>
            <person name="Overmann J."/>
            <person name="Amann R."/>
            <person name="Jetten M.S.M."/>
            <person name="Mascher T."/>
            <person name="Medema M.H."/>
            <person name="Devos D.P."/>
            <person name="Kaster A.-K."/>
            <person name="Ovreas L."/>
            <person name="Rohde M."/>
            <person name="Galperin M.Y."/>
            <person name="Jogler C."/>
        </authorList>
    </citation>
    <scope>NUCLEOTIDE SEQUENCE [LARGE SCALE GENOMIC DNA]</scope>
    <source>
        <strain evidence="6 7">Enr10</strain>
    </source>
</reference>
<feature type="compositionally biased region" description="Polar residues" evidence="4">
    <location>
        <begin position="1365"/>
        <end position="1375"/>
    </location>
</feature>
<evidence type="ECO:0000256" key="1">
    <source>
        <dbReference type="PROSITE-ProRule" id="PRU00339"/>
    </source>
</evidence>
<feature type="repeat" description="TPR" evidence="1">
    <location>
        <begin position="70"/>
        <end position="102"/>
    </location>
</feature>
<comment type="similarity">
    <text evidence="2">Belongs to the bacterial secretin family.</text>
</comment>
<feature type="region of interest" description="Disordered" evidence="4">
    <location>
        <begin position="118"/>
        <end position="153"/>
    </location>
</feature>
<evidence type="ECO:0000256" key="4">
    <source>
        <dbReference type="SAM" id="MobiDB-lite"/>
    </source>
</evidence>
<accession>A0A517QCT5</accession>
<proteinExistence type="inferred from homology"/>
<evidence type="ECO:0000256" key="2">
    <source>
        <dbReference type="RuleBase" id="RU004003"/>
    </source>
</evidence>
<dbReference type="InterPro" id="IPR011990">
    <property type="entry name" value="TPR-like_helical_dom_sf"/>
</dbReference>